<evidence type="ECO:0000313" key="1">
    <source>
        <dbReference type="EMBL" id="ELU44996.1"/>
    </source>
</evidence>
<dbReference type="AlphaFoldDB" id="L8X3V6"/>
<comment type="caution">
    <text evidence="1">The sequence shown here is derived from an EMBL/GenBank/DDBJ whole genome shotgun (WGS) entry which is preliminary data.</text>
</comment>
<name>L8X3V6_THACA</name>
<dbReference type="EMBL" id="AFRT01000226">
    <property type="protein sequence ID" value="ELU44996.1"/>
    <property type="molecule type" value="Genomic_DNA"/>
</dbReference>
<organism evidence="1 2">
    <name type="scientific">Thanatephorus cucumeris (strain AG1-IA)</name>
    <name type="common">Rice sheath blight fungus</name>
    <name type="synonym">Rhizoctonia solani</name>
    <dbReference type="NCBI Taxonomy" id="983506"/>
    <lineage>
        <taxon>Eukaryota</taxon>
        <taxon>Fungi</taxon>
        <taxon>Dikarya</taxon>
        <taxon>Basidiomycota</taxon>
        <taxon>Agaricomycotina</taxon>
        <taxon>Agaricomycetes</taxon>
        <taxon>Cantharellales</taxon>
        <taxon>Ceratobasidiaceae</taxon>
        <taxon>Rhizoctonia</taxon>
        <taxon>Rhizoctonia solani AG-1</taxon>
    </lineage>
</organism>
<dbReference type="HOGENOM" id="CLU_3015813_0_0_1"/>
<keyword evidence="2" id="KW-1185">Reference proteome</keyword>
<reference evidence="1 2" key="1">
    <citation type="journal article" date="2013" name="Nat. Commun.">
        <title>The evolution and pathogenic mechanisms of the rice sheath blight pathogen.</title>
        <authorList>
            <person name="Zheng A."/>
            <person name="Lin R."/>
            <person name="Xu L."/>
            <person name="Qin P."/>
            <person name="Tang C."/>
            <person name="Ai P."/>
            <person name="Zhang D."/>
            <person name="Liu Y."/>
            <person name="Sun Z."/>
            <person name="Feng H."/>
            <person name="Wang Y."/>
            <person name="Chen Y."/>
            <person name="Liang X."/>
            <person name="Fu R."/>
            <person name="Li Q."/>
            <person name="Zhang J."/>
            <person name="Yu X."/>
            <person name="Xie Z."/>
            <person name="Ding L."/>
            <person name="Guan P."/>
            <person name="Tang J."/>
            <person name="Liang Y."/>
            <person name="Wang S."/>
            <person name="Deng Q."/>
            <person name="Li S."/>
            <person name="Zhu J."/>
            <person name="Wang L."/>
            <person name="Liu H."/>
            <person name="Li P."/>
        </authorList>
    </citation>
    <scope>NUCLEOTIDE SEQUENCE [LARGE SCALE GENOMIC DNA]</scope>
    <source>
        <strain evidence="2">AG-1 IA</strain>
    </source>
</reference>
<dbReference type="Proteomes" id="UP000011668">
    <property type="component" value="Unassembled WGS sequence"/>
</dbReference>
<protein>
    <submittedName>
        <fullName evidence="1">Uncharacterized protein</fullName>
    </submittedName>
</protein>
<gene>
    <name evidence="1" type="ORF">AG1IA_00972</name>
</gene>
<proteinExistence type="predicted"/>
<sequence>MIQIRLSGDFSIRNPYPHARANMAEYSCRRGRGSLTWGQTYCVRLTSYFEAMERNC</sequence>
<evidence type="ECO:0000313" key="2">
    <source>
        <dbReference type="Proteomes" id="UP000011668"/>
    </source>
</evidence>
<accession>L8X3V6</accession>